<proteinExistence type="predicted"/>
<dbReference type="WBParaSite" id="ES5_v2.g18874.t1">
    <property type="protein sequence ID" value="ES5_v2.g18874.t1"/>
    <property type="gene ID" value="ES5_v2.g18874"/>
</dbReference>
<dbReference type="Proteomes" id="UP000887579">
    <property type="component" value="Unplaced"/>
</dbReference>
<name>A0AC34FN46_9BILA</name>
<protein>
    <submittedName>
        <fullName evidence="2">Uncharacterized protein</fullName>
    </submittedName>
</protein>
<evidence type="ECO:0000313" key="2">
    <source>
        <dbReference type="WBParaSite" id="ES5_v2.g18874.t1"/>
    </source>
</evidence>
<accession>A0AC34FN46</accession>
<reference evidence="2" key="1">
    <citation type="submission" date="2022-11" db="UniProtKB">
        <authorList>
            <consortium name="WormBaseParasite"/>
        </authorList>
    </citation>
    <scope>IDENTIFICATION</scope>
</reference>
<sequence>MYASLNKTIEALNEDNDPYFTLPDEYFCKAYSNKGKCLAEYETECLDIETYTKAFGIHAGIRLLRYDALWHFVCNSEFKPSENDKKCQNESKIEEGCNKGDQTCEDIKKRLECMKNEYNEKCKNEKFTQFRIDGYTYAMKKIRPQC</sequence>
<organism evidence="1 2">
    <name type="scientific">Panagrolaimus sp. ES5</name>
    <dbReference type="NCBI Taxonomy" id="591445"/>
    <lineage>
        <taxon>Eukaryota</taxon>
        <taxon>Metazoa</taxon>
        <taxon>Ecdysozoa</taxon>
        <taxon>Nematoda</taxon>
        <taxon>Chromadorea</taxon>
        <taxon>Rhabditida</taxon>
        <taxon>Tylenchina</taxon>
        <taxon>Panagrolaimomorpha</taxon>
        <taxon>Panagrolaimoidea</taxon>
        <taxon>Panagrolaimidae</taxon>
        <taxon>Panagrolaimus</taxon>
    </lineage>
</organism>
<evidence type="ECO:0000313" key="1">
    <source>
        <dbReference type="Proteomes" id="UP000887579"/>
    </source>
</evidence>